<protein>
    <recommendedName>
        <fullName evidence="2">Aspartate/ornithine carbamoyltransferase carbamoyl-P binding domain-containing protein</fullName>
    </recommendedName>
</protein>
<dbReference type="AlphaFoldDB" id="X1M8Y7"/>
<dbReference type="GO" id="GO:0016743">
    <property type="term" value="F:carboxyl- or carbamoyltransferase activity"/>
    <property type="evidence" value="ECO:0007669"/>
    <property type="project" value="InterPro"/>
</dbReference>
<organism evidence="3">
    <name type="scientific">marine sediment metagenome</name>
    <dbReference type="NCBI Taxonomy" id="412755"/>
    <lineage>
        <taxon>unclassified sequences</taxon>
        <taxon>metagenomes</taxon>
        <taxon>ecological metagenomes</taxon>
    </lineage>
</organism>
<evidence type="ECO:0000256" key="1">
    <source>
        <dbReference type="ARBA" id="ARBA00022679"/>
    </source>
</evidence>
<dbReference type="EMBL" id="BARV01010351">
    <property type="protein sequence ID" value="GAI11160.1"/>
    <property type="molecule type" value="Genomic_DNA"/>
</dbReference>
<dbReference type="GO" id="GO:0016597">
    <property type="term" value="F:amino acid binding"/>
    <property type="evidence" value="ECO:0007669"/>
    <property type="project" value="InterPro"/>
</dbReference>
<reference evidence="3" key="1">
    <citation type="journal article" date="2014" name="Front. Microbiol.">
        <title>High frequency of phylogenetically diverse reductive dehalogenase-homologous genes in deep subseafloor sedimentary metagenomes.</title>
        <authorList>
            <person name="Kawai M."/>
            <person name="Futagami T."/>
            <person name="Toyoda A."/>
            <person name="Takaki Y."/>
            <person name="Nishi S."/>
            <person name="Hori S."/>
            <person name="Arai W."/>
            <person name="Tsubouchi T."/>
            <person name="Morono Y."/>
            <person name="Uchiyama I."/>
            <person name="Ito T."/>
            <person name="Fujiyama A."/>
            <person name="Inagaki F."/>
            <person name="Takami H."/>
        </authorList>
    </citation>
    <scope>NUCLEOTIDE SEQUENCE</scope>
    <source>
        <strain evidence="3">Expedition CK06-06</strain>
    </source>
</reference>
<dbReference type="SUPFAM" id="SSF53671">
    <property type="entry name" value="Aspartate/ornithine carbamoyltransferase"/>
    <property type="match status" value="1"/>
</dbReference>
<gene>
    <name evidence="3" type="ORF">S06H3_20062</name>
</gene>
<evidence type="ECO:0000313" key="3">
    <source>
        <dbReference type="EMBL" id="GAI11160.1"/>
    </source>
</evidence>
<feature type="non-terminal residue" evidence="3">
    <location>
        <position position="62"/>
    </location>
</feature>
<feature type="domain" description="Aspartate/ornithine carbamoyltransferase carbamoyl-P binding" evidence="2">
    <location>
        <begin position="6"/>
        <end position="62"/>
    </location>
</feature>
<sequence>MALANRSLVTIDDLSNGEIEGLFSLADKMSDALNEQFGVCQGKIMASLFFEPSTRTRLSFET</sequence>
<dbReference type="Pfam" id="PF02729">
    <property type="entry name" value="OTCace_N"/>
    <property type="match status" value="1"/>
</dbReference>
<dbReference type="InterPro" id="IPR006132">
    <property type="entry name" value="Asp/Orn_carbamoyltranf_P-bd"/>
</dbReference>
<dbReference type="Gene3D" id="3.40.50.1370">
    <property type="entry name" value="Aspartate/ornithine carbamoyltransferase"/>
    <property type="match status" value="1"/>
</dbReference>
<name>X1M8Y7_9ZZZZ</name>
<proteinExistence type="predicted"/>
<dbReference type="InterPro" id="IPR006130">
    <property type="entry name" value="Asp/Orn_carbamoylTrfase"/>
</dbReference>
<dbReference type="GO" id="GO:0006520">
    <property type="term" value="P:amino acid metabolic process"/>
    <property type="evidence" value="ECO:0007669"/>
    <property type="project" value="InterPro"/>
</dbReference>
<evidence type="ECO:0000259" key="2">
    <source>
        <dbReference type="Pfam" id="PF02729"/>
    </source>
</evidence>
<dbReference type="PROSITE" id="PS00097">
    <property type="entry name" value="CARBAMOYLTRANSFERASE"/>
    <property type="match status" value="1"/>
</dbReference>
<comment type="caution">
    <text evidence="3">The sequence shown here is derived from an EMBL/GenBank/DDBJ whole genome shotgun (WGS) entry which is preliminary data.</text>
</comment>
<accession>X1M8Y7</accession>
<keyword evidence="1" id="KW-0808">Transferase</keyword>
<dbReference type="InterPro" id="IPR036901">
    <property type="entry name" value="Asp/Orn_carbamoylTrfase_sf"/>
</dbReference>